<keyword evidence="1" id="KW-0472">Membrane</keyword>
<dbReference type="GO" id="GO:0016787">
    <property type="term" value="F:hydrolase activity"/>
    <property type="evidence" value="ECO:0007669"/>
    <property type="project" value="UniProtKB-KW"/>
</dbReference>
<protein>
    <submittedName>
        <fullName evidence="2">Alpha/beta hydrolase</fullName>
    </submittedName>
</protein>
<organism evidence="2 3">
    <name type="scientific">Cyanomargarita calcarea GSE-NOS-MK-12-04C</name>
    <dbReference type="NCBI Taxonomy" id="2839659"/>
    <lineage>
        <taxon>Bacteria</taxon>
        <taxon>Bacillati</taxon>
        <taxon>Cyanobacteriota</taxon>
        <taxon>Cyanophyceae</taxon>
        <taxon>Nostocales</taxon>
        <taxon>Cyanomargaritaceae</taxon>
        <taxon>Cyanomargarita</taxon>
    </lineage>
</organism>
<evidence type="ECO:0000256" key="1">
    <source>
        <dbReference type="SAM" id="Phobius"/>
    </source>
</evidence>
<dbReference type="EMBL" id="JAHHGZ010000027">
    <property type="protein sequence ID" value="MBW4670088.1"/>
    <property type="molecule type" value="Genomic_DNA"/>
</dbReference>
<accession>A0A951QRX5</accession>
<comment type="caution">
    <text evidence="2">The sequence shown here is derived from an EMBL/GenBank/DDBJ whole genome shotgun (WGS) entry which is preliminary data.</text>
</comment>
<feature type="transmembrane region" description="Helical" evidence="1">
    <location>
        <begin position="171"/>
        <end position="196"/>
    </location>
</feature>
<gene>
    <name evidence="2" type="ORF">KME60_22420</name>
</gene>
<proteinExistence type="predicted"/>
<keyword evidence="1" id="KW-1133">Transmembrane helix</keyword>
<name>A0A951QRX5_9CYAN</name>
<sequence length="605" mass="69851">MLNYPNYPFFIDKPDNYSNILGCFVVSNAPINVESKRTQEISPKKTYESIQEIANFFQKSQDNTEIVINIHGYNTKESDAKELYKKILNRISSDNYISGKKLVFVGYRWPSEHFLGKGDNESESFKQIFKDAIQGLPVLYKSILIVSLVSIILFALRVISLIFLFTSIPKIFIFIISLLLALSFFGLGFVFSAIFIRVTVYLRDAYRATNYGVPDLVELIRQLDYAIVNNSPGNNREEKKEYWKHKKIKLSFMGHSMGTFVTTNVIRILSDIFDENSIEQPYEHQKQPSPNIGNVFSLGRLVLAAPDIPIETIMPDRANFLRSSLRRFEESYVFSNEGDIVLRVASTATNYLSFPAITHDRGFRLGNVIVGTRQDINSVPEPKRYGIINLKEGYTDYFNVYGIMSHIFIASDGRQKTLEEIADYKKDSEKKPISALFTYFDCTDYKEKGEGVVSRALNKPILNYWDYIVLIFDYLLQKRDVHYAYFYGEFSQTMLYGLAFLGFKDFLKSLQHQLDDNQFDQCMVSTLESEKIREFLMNQGVENDEEKETMIRLYSAFSKICADKGIGVLLSPERYQVDFLANERQQASQRLHDAPQKPLHDRTTY</sequence>
<keyword evidence="1" id="KW-0812">Transmembrane</keyword>
<evidence type="ECO:0000313" key="3">
    <source>
        <dbReference type="Proteomes" id="UP000729701"/>
    </source>
</evidence>
<dbReference type="AlphaFoldDB" id="A0A951QRX5"/>
<keyword evidence="2" id="KW-0378">Hydrolase</keyword>
<evidence type="ECO:0000313" key="2">
    <source>
        <dbReference type="EMBL" id="MBW4670088.1"/>
    </source>
</evidence>
<reference evidence="2" key="2">
    <citation type="journal article" date="2022" name="Microbiol. Resour. Announc.">
        <title>Metagenome Sequencing to Explore Phylogenomics of Terrestrial Cyanobacteria.</title>
        <authorList>
            <person name="Ward R.D."/>
            <person name="Stajich J.E."/>
            <person name="Johansen J.R."/>
            <person name="Huntemann M."/>
            <person name="Clum A."/>
            <person name="Foster B."/>
            <person name="Foster B."/>
            <person name="Roux S."/>
            <person name="Palaniappan K."/>
            <person name="Varghese N."/>
            <person name="Mukherjee S."/>
            <person name="Reddy T.B.K."/>
            <person name="Daum C."/>
            <person name="Copeland A."/>
            <person name="Chen I.A."/>
            <person name="Ivanova N.N."/>
            <person name="Kyrpides N.C."/>
            <person name="Shapiro N."/>
            <person name="Eloe-Fadrosh E.A."/>
            <person name="Pietrasiak N."/>
        </authorList>
    </citation>
    <scope>NUCLEOTIDE SEQUENCE</scope>
    <source>
        <strain evidence="2">GSE-NOS-MK-12-04C</strain>
    </source>
</reference>
<dbReference type="Proteomes" id="UP000729701">
    <property type="component" value="Unassembled WGS sequence"/>
</dbReference>
<feature type="transmembrane region" description="Helical" evidence="1">
    <location>
        <begin position="143"/>
        <end position="165"/>
    </location>
</feature>
<reference evidence="2" key="1">
    <citation type="submission" date="2021-05" db="EMBL/GenBank/DDBJ databases">
        <authorList>
            <person name="Pietrasiak N."/>
            <person name="Ward R."/>
            <person name="Stajich J.E."/>
            <person name="Kurbessoian T."/>
        </authorList>
    </citation>
    <scope>NUCLEOTIDE SEQUENCE</scope>
    <source>
        <strain evidence="2">GSE-NOS-MK-12-04C</strain>
    </source>
</reference>